<gene>
    <name evidence="1" type="ORF">HLH28_14760</name>
</gene>
<accession>A0A7W4K9K0</accession>
<reference evidence="1 2" key="1">
    <citation type="submission" date="2020-04" db="EMBL/GenBank/DDBJ databases">
        <title>Description of novel Gluconacetobacter.</title>
        <authorList>
            <person name="Sombolestani A."/>
        </authorList>
    </citation>
    <scope>NUCLEOTIDE SEQUENCE [LARGE SCALE GENOMIC DNA]</scope>
    <source>
        <strain evidence="1 2">LMG 27802</strain>
    </source>
</reference>
<sequence length="215" mass="22906">MSSTSIIDLATVPDVIDHIVGISQGSWLDSLRSRRSVLRENARLSTLALFRPAEEGDVSLLERHSVAAFVAGLHAHQPVYAFYAAALRGVPGGTAHLAAIEALLEPARTRGPYGKYPEGPLSTENLSGIVFEASAEGLDARLAAAFRHAHLLVFHPRDASQAAIEKLLDAGWTISGIVTLSQLVSFLTFQIRVIHGLSVLRDAGPEQSAGNGENV</sequence>
<comment type="caution">
    <text evidence="1">The sequence shown here is derived from an EMBL/GenBank/DDBJ whole genome shotgun (WGS) entry which is preliminary data.</text>
</comment>
<dbReference type="NCBIfam" id="TIGR04029">
    <property type="entry name" value="CMD_Avi_7170"/>
    <property type="match status" value="1"/>
</dbReference>
<name>A0A7W4K9K0_9PROT</name>
<dbReference type="Proteomes" id="UP000578030">
    <property type="component" value="Unassembled WGS sequence"/>
</dbReference>
<evidence type="ECO:0000313" key="2">
    <source>
        <dbReference type="Proteomes" id="UP000578030"/>
    </source>
</evidence>
<dbReference type="RefSeq" id="WP_182960534.1">
    <property type="nucleotide sequence ID" value="NZ_JABEQM010000013.1"/>
</dbReference>
<dbReference type="InterPro" id="IPR029032">
    <property type="entry name" value="AhpD-like"/>
</dbReference>
<proteinExistence type="predicted"/>
<dbReference type="AlphaFoldDB" id="A0A7W4K9K0"/>
<keyword evidence="2" id="KW-1185">Reference proteome</keyword>
<dbReference type="InterPro" id="IPR023982">
    <property type="entry name" value="CHP04029_CMD-like"/>
</dbReference>
<evidence type="ECO:0000313" key="1">
    <source>
        <dbReference type="EMBL" id="MBB2202815.1"/>
    </source>
</evidence>
<protein>
    <submittedName>
        <fullName evidence="1">CMD domain protein</fullName>
    </submittedName>
</protein>
<dbReference type="Gene3D" id="1.20.1290.10">
    <property type="entry name" value="AhpD-like"/>
    <property type="match status" value="1"/>
</dbReference>
<dbReference type="EMBL" id="JABEQM010000013">
    <property type="protein sequence ID" value="MBB2202815.1"/>
    <property type="molecule type" value="Genomic_DNA"/>
</dbReference>
<dbReference type="SUPFAM" id="SSF69118">
    <property type="entry name" value="AhpD-like"/>
    <property type="match status" value="1"/>
</dbReference>
<organism evidence="1 2">
    <name type="scientific">Gluconacetobacter tumulisoli</name>
    <dbReference type="NCBI Taxonomy" id="1286189"/>
    <lineage>
        <taxon>Bacteria</taxon>
        <taxon>Pseudomonadati</taxon>
        <taxon>Pseudomonadota</taxon>
        <taxon>Alphaproteobacteria</taxon>
        <taxon>Acetobacterales</taxon>
        <taxon>Acetobacteraceae</taxon>
        <taxon>Gluconacetobacter</taxon>
    </lineage>
</organism>